<organism evidence="1 2">
    <name type="scientific">Salmonella phage 9NA</name>
    <dbReference type="NCBI Taxonomy" id="1113547"/>
    <lineage>
        <taxon>Viruses</taxon>
        <taxon>Duplodnaviria</taxon>
        <taxon>Heunggongvirae</taxon>
        <taxon>Uroviricota</taxon>
        <taxon>Caudoviricetes</taxon>
        <taxon>Nonanavirus</taxon>
        <taxon>Nonanavirus nv9NA</taxon>
    </lineage>
</organism>
<sequence>MRFEILELVKYDKAAAEILVDAVGDNEVKFKLLNKVWQYIITQTVTERASQFKEVITELYKFTGDDEVKLQLLEKTLDRVINTSYPLPTRVQTAIDEADKLLPIVQPPVVTTSK</sequence>
<gene>
    <name evidence="1" type="ORF">9NA_024</name>
</gene>
<accession>A0A060D5P6</accession>
<protein>
    <submittedName>
        <fullName evidence="1">Uncharacterized protein</fullName>
    </submittedName>
</protein>
<proteinExistence type="predicted"/>
<evidence type="ECO:0000313" key="1">
    <source>
        <dbReference type="EMBL" id="AIB07027.1"/>
    </source>
</evidence>
<name>A0A060D5P6_9CAUD</name>
<dbReference type="RefSeq" id="YP_009101194.1">
    <property type="nucleotide sequence ID" value="NC_025443.1"/>
</dbReference>
<dbReference type="OrthoDB" id="32460at10239"/>
<keyword evidence="2" id="KW-1185">Reference proteome</keyword>
<dbReference type="Proteomes" id="UP000026985">
    <property type="component" value="Segment"/>
</dbReference>
<dbReference type="EMBL" id="KJ802832">
    <property type="protein sequence ID" value="AIB07027.1"/>
    <property type="molecule type" value="Genomic_DNA"/>
</dbReference>
<dbReference type="KEGG" id="vg:22110882"/>
<evidence type="ECO:0000313" key="2">
    <source>
        <dbReference type="Proteomes" id="UP000026985"/>
    </source>
</evidence>
<reference evidence="1 2" key="1">
    <citation type="submission" date="2014-07" db="EMBL/GenBank/DDBJ databases">
        <title>The genome sequence of Salmonella phage 9NA shows that it represents an unstudied type of tailed phage.</title>
        <authorList>
            <person name="Casjens S.R."/>
            <person name="Leavitt J.C."/>
            <person name="Hatfull G.F."/>
            <person name="Hendrix R.W."/>
        </authorList>
    </citation>
    <scope>NUCLEOTIDE SEQUENCE [LARGE SCALE GENOMIC DNA]</scope>
</reference>
<dbReference type="SMR" id="A0A060D5P6"/>